<dbReference type="EMBL" id="CP072758">
    <property type="protein sequence ID" value="QUC22969.1"/>
    <property type="molecule type" value="Genomic_DNA"/>
</dbReference>
<dbReference type="RefSeq" id="XP_043000642.1">
    <property type="nucleotide sequence ID" value="XM_043144707.1"/>
</dbReference>
<organism evidence="1 2">
    <name type="scientific">Ustilaginoidea virens</name>
    <name type="common">Rice false smut fungus</name>
    <name type="synonym">Villosiclava virens</name>
    <dbReference type="NCBI Taxonomy" id="1159556"/>
    <lineage>
        <taxon>Eukaryota</taxon>
        <taxon>Fungi</taxon>
        <taxon>Dikarya</taxon>
        <taxon>Ascomycota</taxon>
        <taxon>Pezizomycotina</taxon>
        <taxon>Sordariomycetes</taxon>
        <taxon>Hypocreomycetidae</taxon>
        <taxon>Hypocreales</taxon>
        <taxon>Clavicipitaceae</taxon>
        <taxon>Ustilaginoidea</taxon>
    </lineage>
</organism>
<dbReference type="GeneID" id="66067987"/>
<dbReference type="Proteomes" id="UP000027002">
    <property type="component" value="Chromosome 6"/>
</dbReference>
<name>A0A8E5HWM3_USTVR</name>
<keyword evidence="2" id="KW-1185">Reference proteome</keyword>
<dbReference type="KEGG" id="uvi:66067987"/>
<reference evidence="1" key="1">
    <citation type="submission" date="2020-03" db="EMBL/GenBank/DDBJ databases">
        <title>A mixture of massive structural variations and highly conserved coding sequences in Ustilaginoidea virens genome.</title>
        <authorList>
            <person name="Zhang K."/>
            <person name="Zhao Z."/>
            <person name="Zhang Z."/>
            <person name="Li Y."/>
            <person name="Hsiang T."/>
            <person name="Sun W."/>
        </authorList>
    </citation>
    <scope>NUCLEOTIDE SEQUENCE</scope>
    <source>
        <strain evidence="1">UV-8b</strain>
    </source>
</reference>
<dbReference type="AlphaFoldDB" id="A0A8E5HWM3"/>
<protein>
    <submittedName>
        <fullName evidence="1">Uncharacterized protein</fullName>
    </submittedName>
</protein>
<evidence type="ECO:0000313" key="2">
    <source>
        <dbReference type="Proteomes" id="UP000027002"/>
    </source>
</evidence>
<evidence type="ECO:0000313" key="1">
    <source>
        <dbReference type="EMBL" id="QUC22969.1"/>
    </source>
</evidence>
<proteinExistence type="predicted"/>
<sequence>MVLRLRTRDNSDFRTYVTRAIRAPQVKSQQLSNVKGATLQIPKETQLHSLFQHQHFPFLFSTSFFFILRWRATTCSRRQWPGGTNIIKLWISSHPDVVYPGSPISEGMSTYYSQGFAELQKTNSYSPEPPCVP</sequence>
<accession>A0A8E5HWM3</accession>
<gene>
    <name evidence="1" type="ORF">UV8b_07210</name>
</gene>